<accession>A0A2U3K611</accession>
<organism evidence="1 2">
    <name type="scientific">Candidatus Sulfotelmatobacter kueseliae</name>
    <dbReference type="NCBI Taxonomy" id="2042962"/>
    <lineage>
        <taxon>Bacteria</taxon>
        <taxon>Pseudomonadati</taxon>
        <taxon>Acidobacteriota</taxon>
        <taxon>Terriglobia</taxon>
        <taxon>Terriglobales</taxon>
        <taxon>Candidatus Korobacteraceae</taxon>
        <taxon>Candidatus Sulfotelmatobacter</taxon>
    </lineage>
</organism>
<dbReference type="Proteomes" id="UP000238701">
    <property type="component" value="Unassembled WGS sequence"/>
</dbReference>
<reference evidence="2" key="1">
    <citation type="submission" date="2018-02" db="EMBL/GenBank/DDBJ databases">
        <authorList>
            <person name="Hausmann B."/>
        </authorList>
    </citation>
    <scope>NUCLEOTIDE SEQUENCE [LARGE SCALE GENOMIC DNA]</scope>
    <source>
        <strain evidence="2">Peat soil MAG SbA1</strain>
    </source>
</reference>
<evidence type="ECO:0000313" key="1">
    <source>
        <dbReference type="EMBL" id="SPF35105.1"/>
    </source>
</evidence>
<dbReference type="AlphaFoldDB" id="A0A2U3K611"/>
<protein>
    <submittedName>
        <fullName evidence="1">Uncharacterized protein</fullName>
    </submittedName>
</protein>
<gene>
    <name evidence="1" type="ORF">SBA1_1390009</name>
</gene>
<dbReference type="EMBL" id="OMOD01000045">
    <property type="protein sequence ID" value="SPF35105.1"/>
    <property type="molecule type" value="Genomic_DNA"/>
</dbReference>
<proteinExistence type="predicted"/>
<evidence type="ECO:0000313" key="2">
    <source>
        <dbReference type="Proteomes" id="UP000238701"/>
    </source>
</evidence>
<name>A0A2U3K611_9BACT</name>
<sequence>MEMCWTAASASGPCSRMSPMWLTSKMPTPVRTALCSAIMPPADGYSTGMSQPLNSTTLAPIWRWTEFSAVLRITGVVVSAADNFSSIKSSGLGCWDGETHYPNMQTAKAATEGQAAKSDTRSNFLDMSSSGLPHSVQWLTARTTFSFPSVP</sequence>